<comment type="subcellular location">
    <subcellularLocation>
        <location evidence="1">Secreted</location>
    </subcellularLocation>
</comment>
<organism evidence="9 10">
    <name type="scientific">Desmophyllum pertusum</name>
    <dbReference type="NCBI Taxonomy" id="174260"/>
    <lineage>
        <taxon>Eukaryota</taxon>
        <taxon>Metazoa</taxon>
        <taxon>Cnidaria</taxon>
        <taxon>Anthozoa</taxon>
        <taxon>Hexacorallia</taxon>
        <taxon>Scleractinia</taxon>
        <taxon>Caryophylliina</taxon>
        <taxon>Caryophylliidae</taxon>
        <taxon>Desmophyllum</taxon>
    </lineage>
</organism>
<dbReference type="CDD" id="cd00199">
    <property type="entry name" value="WAP"/>
    <property type="match status" value="1"/>
</dbReference>
<keyword evidence="2" id="KW-0964">Secreted</keyword>
<dbReference type="SUPFAM" id="SSF57262">
    <property type="entry name" value="Leech antihemostatic proteins"/>
    <property type="match status" value="1"/>
</dbReference>
<dbReference type="SMART" id="SM00217">
    <property type="entry name" value="WAP"/>
    <property type="match status" value="1"/>
</dbReference>
<proteinExistence type="predicted"/>
<dbReference type="OrthoDB" id="406800at2759"/>
<dbReference type="PROSITE" id="PS51162">
    <property type="entry name" value="THYROGLOBULIN_1_2"/>
    <property type="match status" value="4"/>
</dbReference>
<feature type="domain" description="Thyroglobulin type-1" evidence="6">
    <location>
        <begin position="71"/>
        <end position="142"/>
    </location>
</feature>
<evidence type="ECO:0000256" key="1">
    <source>
        <dbReference type="ARBA" id="ARBA00004613"/>
    </source>
</evidence>
<dbReference type="Gene3D" id="4.10.800.10">
    <property type="entry name" value="Thyroglobulin type-1"/>
    <property type="match status" value="4"/>
</dbReference>
<feature type="domain" description="WAP" evidence="8">
    <location>
        <begin position="538"/>
        <end position="585"/>
    </location>
</feature>
<evidence type="ECO:0000259" key="8">
    <source>
        <dbReference type="PROSITE" id="PS51390"/>
    </source>
</evidence>
<feature type="disulfide bond" evidence="5">
    <location>
        <begin position="241"/>
        <end position="248"/>
    </location>
</feature>
<dbReference type="InterPro" id="IPR036857">
    <property type="entry name" value="Thyroglobulin_1_sf"/>
</dbReference>
<keyword evidence="3" id="KW-0677">Repeat</keyword>
<evidence type="ECO:0000256" key="3">
    <source>
        <dbReference type="ARBA" id="ARBA00022737"/>
    </source>
</evidence>
<dbReference type="PANTHER" id="PTHR12352">
    <property type="entry name" value="SECRETED MODULAR CALCIUM-BINDING PROTEIN"/>
    <property type="match status" value="1"/>
</dbReference>
<keyword evidence="10" id="KW-1185">Reference proteome</keyword>
<dbReference type="Gene3D" id="4.10.75.10">
    <property type="entry name" value="Elafin-like"/>
    <property type="match status" value="1"/>
</dbReference>
<evidence type="ECO:0000256" key="4">
    <source>
        <dbReference type="ARBA" id="ARBA00023157"/>
    </source>
</evidence>
<feature type="domain" description="Antistasin-like" evidence="7">
    <location>
        <begin position="510"/>
        <end position="535"/>
    </location>
</feature>
<dbReference type="SMART" id="SM00211">
    <property type="entry name" value="TY"/>
    <property type="match status" value="4"/>
</dbReference>
<dbReference type="PROSITE" id="PS00484">
    <property type="entry name" value="THYROGLOBULIN_1_1"/>
    <property type="match status" value="2"/>
</dbReference>
<feature type="domain" description="Thyroglobulin type-1" evidence="6">
    <location>
        <begin position="202"/>
        <end position="269"/>
    </location>
</feature>
<dbReference type="EMBL" id="MU827325">
    <property type="protein sequence ID" value="KAJ7356054.1"/>
    <property type="molecule type" value="Genomic_DNA"/>
</dbReference>
<dbReference type="SUPFAM" id="SSF57256">
    <property type="entry name" value="Elafin-like"/>
    <property type="match status" value="1"/>
</dbReference>
<dbReference type="InterPro" id="IPR011061">
    <property type="entry name" value="Hirudin/antistatin"/>
</dbReference>
<protein>
    <submittedName>
        <fullName evidence="9">Uncharacterized protein</fullName>
    </submittedName>
</protein>
<dbReference type="Pfam" id="PF00095">
    <property type="entry name" value="WAP"/>
    <property type="match status" value="1"/>
</dbReference>
<sequence length="622" mass="68399">MDQEWSGTRTRGELDCTTTVCPTGVHELHCDPMLCSTASCPGQKDAMCRVNSCGKCEAEFLDKNGRKVNCFSNCQKQRLEALGTHSLDEKPARPIVGRFVPQCAVDGSYEEVQCYGSTGYCWCVDVEGSPVLGTMTRGLPHCNKSAVGVCSGKTMFTCLRNFCQWSTCPAHPEAKCRVNPCGGCKVEFVDKSGNVVDCNEALSKCQLHKAKASAFSSNGLQPVGRFVPKCETDGSYSQIQCWPSTGYCWCADKNGVEIEKTRVRGKPVCPSGRSKRSIKDGFCPIVKQPGLNHVQLAHAALTMIAKKCRSAAMSQDAIKPAKNLHSQDLRFYLNISACPYGKPFLLCLHMCQFARCPAFPKATCFSDPCQMCKVEFRDEQGNVVNCTQGLTPCQARQQLSTGLLGEFVPNCKSDGSFEPVQHHESYYWCVDVDGREMNGTRKRFQKPTCTAQLKSSEPMPGRCIPQCKKDGSFEEVQCHGSTGYCWCVDARGTEIKETKVRGRPSCTKVCSPVMCMMYCLYGWVKGPDGCDICKCKEAPTKPGFCPAVESDQLGTCTEECRIDDNCSGNQKCCSNGCGHVCTAPEYKGTCMSLKILILLSDCLTFHLMLILRIWPYISDTIS</sequence>
<dbReference type="Proteomes" id="UP001163046">
    <property type="component" value="Unassembled WGS sequence"/>
</dbReference>
<accession>A0A9W9YKX6</accession>
<dbReference type="Gene3D" id="2.10.22.10">
    <property type="entry name" value="Antistasin, domain 1"/>
    <property type="match status" value="1"/>
</dbReference>
<evidence type="ECO:0000256" key="5">
    <source>
        <dbReference type="PROSITE-ProRule" id="PRU00500"/>
    </source>
</evidence>
<reference evidence="9" key="1">
    <citation type="submission" date="2023-01" db="EMBL/GenBank/DDBJ databases">
        <title>Genome assembly of the deep-sea coral Lophelia pertusa.</title>
        <authorList>
            <person name="Herrera S."/>
            <person name="Cordes E."/>
        </authorList>
    </citation>
    <scope>NUCLEOTIDE SEQUENCE</scope>
    <source>
        <strain evidence="9">USNM1676648</strain>
        <tissue evidence="9">Polyp</tissue>
    </source>
</reference>
<dbReference type="Pfam" id="PF02822">
    <property type="entry name" value="Antistasin"/>
    <property type="match status" value="1"/>
</dbReference>
<comment type="caution">
    <text evidence="9">The sequence shown here is derived from an EMBL/GenBank/DDBJ whole genome shotgun (WGS) entry which is preliminary data.</text>
</comment>
<dbReference type="PROSITE" id="PS51252">
    <property type="entry name" value="ANTISTASIN"/>
    <property type="match status" value="1"/>
</dbReference>
<feature type="disulfide bond" evidence="5">
    <location>
        <begin position="114"/>
        <end position="121"/>
    </location>
</feature>
<evidence type="ECO:0000313" key="9">
    <source>
        <dbReference type="EMBL" id="KAJ7356054.1"/>
    </source>
</evidence>
<dbReference type="CDD" id="cd00191">
    <property type="entry name" value="TY"/>
    <property type="match status" value="4"/>
</dbReference>
<dbReference type="PROSITE" id="PS51390">
    <property type="entry name" value="WAP"/>
    <property type="match status" value="1"/>
</dbReference>
<evidence type="ECO:0000259" key="6">
    <source>
        <dbReference type="PROSITE" id="PS51162"/>
    </source>
</evidence>
<dbReference type="InterPro" id="IPR008197">
    <property type="entry name" value="WAP_dom"/>
</dbReference>
<dbReference type="InterPro" id="IPR051950">
    <property type="entry name" value="Dev_reg/Prot_inhib"/>
</dbReference>
<dbReference type="PANTHER" id="PTHR12352:SF3">
    <property type="entry name" value="NIDOGEN-2"/>
    <property type="match status" value="1"/>
</dbReference>
<dbReference type="GO" id="GO:0004867">
    <property type="term" value="F:serine-type endopeptidase inhibitor activity"/>
    <property type="evidence" value="ECO:0007669"/>
    <property type="project" value="InterPro"/>
</dbReference>
<keyword evidence="4 5" id="KW-1015">Disulfide bond</keyword>
<dbReference type="FunFam" id="4.10.75.10:FF:000001">
    <property type="entry name" value="Anosmin 1"/>
    <property type="match status" value="1"/>
</dbReference>
<name>A0A9W9YKX6_9CNID</name>
<dbReference type="Pfam" id="PF00086">
    <property type="entry name" value="Thyroglobulin_1"/>
    <property type="match status" value="4"/>
</dbReference>
<comment type="caution">
    <text evidence="5">Lacks conserved residue(s) required for the propagation of feature annotation.</text>
</comment>
<dbReference type="AlphaFoldDB" id="A0A9W9YKX6"/>
<dbReference type="InterPro" id="IPR036645">
    <property type="entry name" value="Elafin-like_sf"/>
</dbReference>
<dbReference type="InterPro" id="IPR000716">
    <property type="entry name" value="Thyroglobulin_1"/>
</dbReference>
<evidence type="ECO:0000313" key="10">
    <source>
        <dbReference type="Proteomes" id="UP001163046"/>
    </source>
</evidence>
<feature type="domain" description="Thyroglobulin type-1" evidence="6">
    <location>
        <begin position="446"/>
        <end position="506"/>
    </location>
</feature>
<feature type="domain" description="Thyroglobulin type-1" evidence="6">
    <location>
        <begin position="390"/>
        <end position="443"/>
    </location>
</feature>
<dbReference type="PRINTS" id="PR00003">
    <property type="entry name" value="4DISULPHCORE"/>
</dbReference>
<gene>
    <name evidence="9" type="ORF">OS493_026977</name>
</gene>
<dbReference type="SUPFAM" id="SSF57610">
    <property type="entry name" value="Thyroglobulin type-1 domain"/>
    <property type="match status" value="4"/>
</dbReference>
<feature type="disulfide bond" evidence="5">
    <location>
        <begin position="478"/>
        <end position="485"/>
    </location>
</feature>
<dbReference type="GO" id="GO:0005615">
    <property type="term" value="C:extracellular space"/>
    <property type="evidence" value="ECO:0007669"/>
    <property type="project" value="TreeGrafter"/>
</dbReference>
<dbReference type="InterPro" id="IPR004094">
    <property type="entry name" value="Antistasin-like"/>
</dbReference>
<evidence type="ECO:0000256" key="2">
    <source>
        <dbReference type="ARBA" id="ARBA00022525"/>
    </source>
</evidence>
<evidence type="ECO:0000259" key="7">
    <source>
        <dbReference type="PROSITE" id="PS51252"/>
    </source>
</evidence>